<sequence>MDKLEYLNRYAKTSKFRNALKIPLEYDLEFKLLAQGEYNVNYLFIHPSSGQKLLLRVNTGSQMHLDNQIDYEYNALKELFSSGRTPQVYYVDGTKKDFPFGVLVMEFLEGKPLNYLTDLKIAAECLSDIHSTKVSSDTTLISPKNLLYAMVDECENMAKVYLDSPLGDTRTKNQIKRLINYCNEKIKFEKDYDGDRHYINTELNSGNFLINGPQKNNYIIDWEKPLLGEPAQDLAHFLAPTTTFWKTDVILEKTKMYKFINDYIDLVKDRFDTSNIIDRFETYMPLTCLRGITWCSMAWIQYNQSEKILQNEFTYKKIESYLKHSFLDEIESNYFL</sequence>
<evidence type="ECO:0000313" key="3">
    <source>
        <dbReference type="Proteomes" id="UP000243255"/>
    </source>
</evidence>
<dbReference type="RefSeq" id="WP_073125737.1">
    <property type="nucleotide sequence ID" value="NZ_BAABCH010000099.1"/>
</dbReference>
<protein>
    <submittedName>
        <fullName evidence="2">Phosphotransferase enzyme family protein</fullName>
    </submittedName>
</protein>
<dbReference type="STRING" id="1121321.SAMN04488530_11239"/>
<dbReference type="AlphaFoldDB" id="A0A1M5P0F3"/>
<reference evidence="3" key="1">
    <citation type="submission" date="2016-11" db="EMBL/GenBank/DDBJ databases">
        <authorList>
            <person name="Varghese N."/>
            <person name="Submissions S."/>
        </authorList>
    </citation>
    <scope>NUCLEOTIDE SEQUENCE [LARGE SCALE GENOMIC DNA]</scope>
    <source>
        <strain evidence="3">DSM 2635</strain>
    </source>
</reference>
<dbReference type="EMBL" id="FQWX01000012">
    <property type="protein sequence ID" value="SHG94919.1"/>
    <property type="molecule type" value="Genomic_DNA"/>
</dbReference>
<proteinExistence type="predicted"/>
<organism evidence="2 3">
    <name type="scientific">Asaccharospora irregularis DSM 2635</name>
    <dbReference type="NCBI Taxonomy" id="1121321"/>
    <lineage>
        <taxon>Bacteria</taxon>
        <taxon>Bacillati</taxon>
        <taxon>Bacillota</taxon>
        <taxon>Clostridia</taxon>
        <taxon>Peptostreptococcales</taxon>
        <taxon>Peptostreptococcaceae</taxon>
        <taxon>Asaccharospora</taxon>
    </lineage>
</organism>
<dbReference type="Pfam" id="PF01636">
    <property type="entry name" value="APH"/>
    <property type="match status" value="1"/>
</dbReference>
<dbReference type="Proteomes" id="UP000243255">
    <property type="component" value="Unassembled WGS sequence"/>
</dbReference>
<dbReference type="SUPFAM" id="SSF56112">
    <property type="entry name" value="Protein kinase-like (PK-like)"/>
    <property type="match status" value="1"/>
</dbReference>
<dbReference type="GO" id="GO:0016740">
    <property type="term" value="F:transferase activity"/>
    <property type="evidence" value="ECO:0007669"/>
    <property type="project" value="UniProtKB-KW"/>
</dbReference>
<evidence type="ECO:0000313" key="2">
    <source>
        <dbReference type="EMBL" id="SHG94919.1"/>
    </source>
</evidence>
<feature type="domain" description="Aminoglycoside phosphotransferase" evidence="1">
    <location>
        <begin position="30"/>
        <end position="240"/>
    </location>
</feature>
<evidence type="ECO:0000259" key="1">
    <source>
        <dbReference type="Pfam" id="PF01636"/>
    </source>
</evidence>
<keyword evidence="2" id="KW-0808">Transferase</keyword>
<accession>A0A1M5P0F3</accession>
<name>A0A1M5P0F3_9FIRM</name>
<gene>
    <name evidence="2" type="ORF">SAMN04488530_11239</name>
</gene>
<dbReference type="OrthoDB" id="3171511at2"/>
<dbReference type="InterPro" id="IPR011009">
    <property type="entry name" value="Kinase-like_dom_sf"/>
</dbReference>
<dbReference type="Gene3D" id="3.90.1200.10">
    <property type="match status" value="1"/>
</dbReference>
<dbReference type="InterPro" id="IPR002575">
    <property type="entry name" value="Aminoglycoside_PTrfase"/>
</dbReference>
<keyword evidence="3" id="KW-1185">Reference proteome</keyword>